<protein>
    <recommendedName>
        <fullName evidence="3">asparagine synthase (glutamine-hydrolyzing)</fullName>
        <ecNumber evidence="3">6.3.5.4</ecNumber>
    </recommendedName>
</protein>
<evidence type="ECO:0000256" key="9">
    <source>
        <dbReference type="PIRSR" id="PIRSR001589-1"/>
    </source>
</evidence>
<dbReference type="EC" id="6.3.5.4" evidence="3"/>
<keyword evidence="9" id="KW-0028">Amino-acid biosynthesis</keyword>
<proteinExistence type="inferred from homology"/>
<organism evidence="13 14">
    <name type="scientific">Dactylosporangium sucinum</name>
    <dbReference type="NCBI Taxonomy" id="1424081"/>
    <lineage>
        <taxon>Bacteria</taxon>
        <taxon>Bacillati</taxon>
        <taxon>Actinomycetota</taxon>
        <taxon>Actinomycetes</taxon>
        <taxon>Micromonosporales</taxon>
        <taxon>Micromonosporaceae</taxon>
        <taxon>Dactylosporangium</taxon>
    </lineage>
</organism>
<dbReference type="PANTHER" id="PTHR43284:SF1">
    <property type="entry name" value="ASPARAGINE SYNTHETASE"/>
    <property type="match status" value="1"/>
</dbReference>
<evidence type="ECO:0000256" key="7">
    <source>
        <dbReference type="ARBA" id="ARBA00022962"/>
    </source>
</evidence>
<dbReference type="InterPro" id="IPR017932">
    <property type="entry name" value="GATase_2_dom"/>
</dbReference>
<dbReference type="GO" id="GO:0005829">
    <property type="term" value="C:cytosol"/>
    <property type="evidence" value="ECO:0007669"/>
    <property type="project" value="TreeGrafter"/>
</dbReference>
<evidence type="ECO:0000256" key="8">
    <source>
        <dbReference type="ARBA" id="ARBA00048741"/>
    </source>
</evidence>
<dbReference type="GO" id="GO:0004066">
    <property type="term" value="F:asparagine synthase (glutamine-hydrolyzing) activity"/>
    <property type="evidence" value="ECO:0007669"/>
    <property type="project" value="UniProtKB-EC"/>
</dbReference>
<feature type="active site" description="For GATase activity" evidence="9">
    <location>
        <position position="2"/>
    </location>
</feature>
<gene>
    <name evidence="13" type="primary">asnB</name>
    <name evidence="13" type="ORF">GCM10007977_050830</name>
</gene>
<evidence type="ECO:0000256" key="10">
    <source>
        <dbReference type="PIRSR" id="PIRSR001589-2"/>
    </source>
</evidence>
<evidence type="ECO:0000256" key="1">
    <source>
        <dbReference type="ARBA" id="ARBA00005187"/>
    </source>
</evidence>
<dbReference type="InterPro" id="IPR029055">
    <property type="entry name" value="Ntn_hydrolases_N"/>
</dbReference>
<keyword evidence="14" id="KW-1185">Reference proteome</keyword>
<dbReference type="EMBL" id="BMPI01000025">
    <property type="protein sequence ID" value="GGM43128.1"/>
    <property type="molecule type" value="Genomic_DNA"/>
</dbReference>
<dbReference type="CDD" id="cd01991">
    <property type="entry name" value="Asn_synthase_B_C"/>
    <property type="match status" value="1"/>
</dbReference>
<dbReference type="SUPFAM" id="SSF56235">
    <property type="entry name" value="N-terminal nucleophile aminohydrolases (Ntn hydrolases)"/>
    <property type="match status" value="1"/>
</dbReference>
<keyword evidence="5 10" id="KW-0067">ATP-binding</keyword>
<dbReference type="Proteomes" id="UP000642070">
    <property type="component" value="Unassembled WGS sequence"/>
</dbReference>
<dbReference type="SUPFAM" id="SSF52402">
    <property type="entry name" value="Adenine nucleotide alpha hydrolases-like"/>
    <property type="match status" value="1"/>
</dbReference>
<comment type="pathway">
    <text evidence="1">Amino-acid biosynthesis; L-asparagine biosynthesis; L-asparagine from L-aspartate (L-Gln route): step 1/1.</text>
</comment>
<accession>A0A917TYR2</accession>
<evidence type="ECO:0000256" key="11">
    <source>
        <dbReference type="PIRSR" id="PIRSR001589-3"/>
    </source>
</evidence>
<evidence type="ECO:0000256" key="6">
    <source>
        <dbReference type="ARBA" id="ARBA00022888"/>
    </source>
</evidence>
<comment type="catalytic activity">
    <reaction evidence="8">
        <text>L-aspartate + L-glutamine + ATP + H2O = L-asparagine + L-glutamate + AMP + diphosphate + H(+)</text>
        <dbReference type="Rhea" id="RHEA:12228"/>
        <dbReference type="ChEBI" id="CHEBI:15377"/>
        <dbReference type="ChEBI" id="CHEBI:15378"/>
        <dbReference type="ChEBI" id="CHEBI:29985"/>
        <dbReference type="ChEBI" id="CHEBI:29991"/>
        <dbReference type="ChEBI" id="CHEBI:30616"/>
        <dbReference type="ChEBI" id="CHEBI:33019"/>
        <dbReference type="ChEBI" id="CHEBI:58048"/>
        <dbReference type="ChEBI" id="CHEBI:58359"/>
        <dbReference type="ChEBI" id="CHEBI:456215"/>
        <dbReference type="EC" id="6.3.5.4"/>
    </reaction>
</comment>
<sequence>MCGITGIVTAEAGTVDPDRLRVMCRTLTHRGPDEEGFYVGDTVGLAVRRLAVIDVVHGQQPVRSEDGTVHAVLNGEIYNHRQLRRELAARGHRFASGSDAEVIPHLYEEHGSDFVRHLEGMFAIAVFDETRRRLVVCRDRVGVKPLYYAERDGGLVFGSEMKAVLCAVSDRSPDLQAFSAYLSLMYVPAPRTMYRKIRKLEPGTALVWQDNAYTVERYWALADVAPRRDLTAASTRQLLRDLLVDSVRQQLVADVPLGFFLSGGMDSSTVVAAARLAEPDAVLKTFSIGFADRSYDERSAAALVARRFDTEHTALLVEPRAQDVAEGMLPSFDEPFADPSMVPTYYLCELARRQVTVALSGDGGDELFAGYLTYQADKLARYYRHLPRALTVRIAPSLLRFLPRSSARASFDFKARRFVENAVQHPGRSHYLWRVVFREAHKARILQPDVFAEMSDTYDTHEPHDRAGAGFDQLTRFQYTDAQVYLPDDVLTKVDRLSMAHSLEVRVPLLATSMIEFAFSLPGRLKSPGLRPKLLLRQTMADLLPPEIIAMRKKGFNAPLPRWLRGVFKPLLREYLSRDVVQRQGYLQFDEVDAIVNRHLSGTAEHAREIWILLLFTMWAEQEKAYL</sequence>
<dbReference type="InterPro" id="IPR033738">
    <property type="entry name" value="AsnB_N"/>
</dbReference>
<comment type="caution">
    <text evidence="13">The sequence shown here is derived from an EMBL/GenBank/DDBJ whole genome shotgun (WGS) entry which is preliminary data.</text>
</comment>
<dbReference type="AlphaFoldDB" id="A0A917TYR2"/>
<evidence type="ECO:0000256" key="2">
    <source>
        <dbReference type="ARBA" id="ARBA00005752"/>
    </source>
</evidence>
<dbReference type="InterPro" id="IPR051786">
    <property type="entry name" value="ASN_synthetase/amidase"/>
</dbReference>
<dbReference type="GO" id="GO:0006529">
    <property type="term" value="P:asparagine biosynthetic process"/>
    <property type="evidence" value="ECO:0007669"/>
    <property type="project" value="UniProtKB-KW"/>
</dbReference>
<dbReference type="Gene3D" id="3.40.50.620">
    <property type="entry name" value="HUPs"/>
    <property type="match status" value="1"/>
</dbReference>
<dbReference type="Pfam" id="PF00733">
    <property type="entry name" value="Asn_synthase"/>
    <property type="match status" value="1"/>
</dbReference>
<evidence type="ECO:0000313" key="13">
    <source>
        <dbReference type="EMBL" id="GGM43128.1"/>
    </source>
</evidence>
<feature type="domain" description="Glutamine amidotransferase type-2" evidence="12">
    <location>
        <begin position="2"/>
        <end position="211"/>
    </location>
</feature>
<comment type="similarity">
    <text evidence="2">Belongs to the asparagine synthetase family.</text>
</comment>
<dbReference type="PANTHER" id="PTHR43284">
    <property type="entry name" value="ASPARAGINE SYNTHETASE (GLUTAMINE-HYDROLYZING)"/>
    <property type="match status" value="1"/>
</dbReference>
<dbReference type="PROSITE" id="PS51278">
    <property type="entry name" value="GATASE_TYPE_2"/>
    <property type="match status" value="1"/>
</dbReference>
<keyword evidence="7 9" id="KW-0315">Glutamine amidotransferase</keyword>
<dbReference type="NCBIfam" id="TIGR01536">
    <property type="entry name" value="asn_synth_AEB"/>
    <property type="match status" value="1"/>
</dbReference>
<feature type="binding site" evidence="10">
    <location>
        <position position="288"/>
    </location>
    <ligand>
        <name>ATP</name>
        <dbReference type="ChEBI" id="CHEBI:30616"/>
    </ligand>
</feature>
<reference evidence="13" key="1">
    <citation type="journal article" date="2014" name="Int. J. Syst. Evol. Microbiol.">
        <title>Complete genome sequence of Corynebacterium casei LMG S-19264T (=DSM 44701T), isolated from a smear-ripened cheese.</title>
        <authorList>
            <consortium name="US DOE Joint Genome Institute (JGI-PGF)"/>
            <person name="Walter F."/>
            <person name="Albersmeier A."/>
            <person name="Kalinowski J."/>
            <person name="Ruckert C."/>
        </authorList>
    </citation>
    <scope>NUCLEOTIDE SEQUENCE</scope>
    <source>
        <strain evidence="13">JCM 19831</strain>
    </source>
</reference>
<dbReference type="Gene3D" id="3.60.20.10">
    <property type="entry name" value="Glutamine Phosphoribosylpyrophosphate, subunit 1, domain 1"/>
    <property type="match status" value="1"/>
</dbReference>
<evidence type="ECO:0000259" key="12">
    <source>
        <dbReference type="PROSITE" id="PS51278"/>
    </source>
</evidence>
<evidence type="ECO:0000256" key="4">
    <source>
        <dbReference type="ARBA" id="ARBA00022741"/>
    </source>
</evidence>
<keyword evidence="4 10" id="KW-0547">Nucleotide-binding</keyword>
<keyword evidence="6 9" id="KW-0061">Asparagine biosynthesis</keyword>
<dbReference type="InterPro" id="IPR006426">
    <property type="entry name" value="Asn_synth_AEB"/>
</dbReference>
<dbReference type="InterPro" id="IPR001962">
    <property type="entry name" value="Asn_synthase"/>
</dbReference>
<evidence type="ECO:0000313" key="14">
    <source>
        <dbReference type="Proteomes" id="UP000642070"/>
    </source>
</evidence>
<name>A0A917TYR2_9ACTN</name>
<dbReference type="InterPro" id="IPR014729">
    <property type="entry name" value="Rossmann-like_a/b/a_fold"/>
</dbReference>
<dbReference type="Pfam" id="PF13537">
    <property type="entry name" value="GATase_7"/>
    <property type="match status" value="1"/>
</dbReference>
<dbReference type="PIRSF" id="PIRSF001589">
    <property type="entry name" value="Asn_synthetase_glu-h"/>
    <property type="match status" value="1"/>
</dbReference>
<feature type="binding site" evidence="10">
    <location>
        <position position="99"/>
    </location>
    <ligand>
        <name>L-glutamine</name>
        <dbReference type="ChEBI" id="CHEBI:58359"/>
    </ligand>
</feature>
<dbReference type="RefSeq" id="WP_190252427.1">
    <property type="nucleotide sequence ID" value="NZ_BMPI01000025.1"/>
</dbReference>
<evidence type="ECO:0000256" key="5">
    <source>
        <dbReference type="ARBA" id="ARBA00022840"/>
    </source>
</evidence>
<reference evidence="13" key="2">
    <citation type="submission" date="2020-09" db="EMBL/GenBank/DDBJ databases">
        <authorList>
            <person name="Sun Q."/>
            <person name="Ohkuma M."/>
        </authorList>
    </citation>
    <scope>NUCLEOTIDE SEQUENCE</scope>
    <source>
        <strain evidence="13">JCM 19831</strain>
    </source>
</reference>
<dbReference type="CDD" id="cd00712">
    <property type="entry name" value="AsnB"/>
    <property type="match status" value="1"/>
</dbReference>
<feature type="binding site" evidence="10">
    <location>
        <begin position="360"/>
        <end position="361"/>
    </location>
    <ligand>
        <name>ATP</name>
        <dbReference type="ChEBI" id="CHEBI:30616"/>
    </ligand>
</feature>
<feature type="site" description="Important for beta-aspartyl-AMP intermediate formation" evidence="11">
    <location>
        <position position="362"/>
    </location>
</feature>
<dbReference type="GO" id="GO:0005524">
    <property type="term" value="F:ATP binding"/>
    <property type="evidence" value="ECO:0007669"/>
    <property type="project" value="UniProtKB-KW"/>
</dbReference>
<evidence type="ECO:0000256" key="3">
    <source>
        <dbReference type="ARBA" id="ARBA00012737"/>
    </source>
</evidence>